<dbReference type="Proteomes" id="UP001229421">
    <property type="component" value="Unassembled WGS sequence"/>
</dbReference>
<organism evidence="1 2">
    <name type="scientific">Tagetes erecta</name>
    <name type="common">African marigold</name>
    <dbReference type="NCBI Taxonomy" id="13708"/>
    <lineage>
        <taxon>Eukaryota</taxon>
        <taxon>Viridiplantae</taxon>
        <taxon>Streptophyta</taxon>
        <taxon>Embryophyta</taxon>
        <taxon>Tracheophyta</taxon>
        <taxon>Spermatophyta</taxon>
        <taxon>Magnoliopsida</taxon>
        <taxon>eudicotyledons</taxon>
        <taxon>Gunneridae</taxon>
        <taxon>Pentapetalae</taxon>
        <taxon>asterids</taxon>
        <taxon>campanulids</taxon>
        <taxon>Asterales</taxon>
        <taxon>Asteraceae</taxon>
        <taxon>Asteroideae</taxon>
        <taxon>Heliantheae alliance</taxon>
        <taxon>Tageteae</taxon>
        <taxon>Tagetes</taxon>
    </lineage>
</organism>
<accession>A0AAD8P1X1</accession>
<proteinExistence type="predicted"/>
<comment type="caution">
    <text evidence="1">The sequence shown here is derived from an EMBL/GenBank/DDBJ whole genome shotgun (WGS) entry which is preliminary data.</text>
</comment>
<dbReference type="EMBL" id="JAUHHV010000001">
    <property type="protein sequence ID" value="KAK1436125.1"/>
    <property type="molecule type" value="Genomic_DNA"/>
</dbReference>
<protein>
    <submittedName>
        <fullName evidence="1">Uncharacterized protein</fullName>
    </submittedName>
</protein>
<dbReference type="AlphaFoldDB" id="A0AAD8P1X1"/>
<evidence type="ECO:0000313" key="1">
    <source>
        <dbReference type="EMBL" id="KAK1436125.1"/>
    </source>
</evidence>
<sequence>MAKVRITVASSHSLENTPNNCEYGTESSTCLGYIPIELLLMAVSLLRTFTRAGERKAIKEAAVEEAAAATATTTTHDVVEIFLKSSPSFGFCRFEGITTRHLN</sequence>
<name>A0AAD8P1X1_TARER</name>
<reference evidence="1" key="1">
    <citation type="journal article" date="2023" name="bioRxiv">
        <title>Improved chromosome-level genome assembly for marigold (Tagetes erecta).</title>
        <authorList>
            <person name="Jiang F."/>
            <person name="Yuan L."/>
            <person name="Wang S."/>
            <person name="Wang H."/>
            <person name="Xu D."/>
            <person name="Wang A."/>
            <person name="Fan W."/>
        </authorList>
    </citation>
    <scope>NUCLEOTIDE SEQUENCE</scope>
    <source>
        <strain evidence="1">WSJ</strain>
        <tissue evidence="1">Leaf</tissue>
    </source>
</reference>
<gene>
    <name evidence="1" type="ORF">QVD17_01901</name>
</gene>
<keyword evidence="2" id="KW-1185">Reference proteome</keyword>
<evidence type="ECO:0000313" key="2">
    <source>
        <dbReference type="Proteomes" id="UP001229421"/>
    </source>
</evidence>